<evidence type="ECO:0000256" key="1">
    <source>
        <dbReference type="ARBA" id="ARBA00004141"/>
    </source>
</evidence>
<dbReference type="AlphaFoldDB" id="A0A2V5I2L9"/>
<evidence type="ECO:0000256" key="4">
    <source>
        <dbReference type="ARBA" id="ARBA00022989"/>
    </source>
</evidence>
<name>A0A2V5I2L9_ASPV1</name>
<dbReference type="Proteomes" id="UP000249829">
    <property type="component" value="Unassembled WGS sequence"/>
</dbReference>
<keyword evidence="3 6" id="KW-0812">Transmembrane</keyword>
<organism evidence="7 8">
    <name type="scientific">Aspergillus violaceofuscus (strain CBS 115571)</name>
    <dbReference type="NCBI Taxonomy" id="1450538"/>
    <lineage>
        <taxon>Eukaryota</taxon>
        <taxon>Fungi</taxon>
        <taxon>Dikarya</taxon>
        <taxon>Ascomycota</taxon>
        <taxon>Pezizomycotina</taxon>
        <taxon>Eurotiomycetes</taxon>
        <taxon>Eurotiomycetidae</taxon>
        <taxon>Eurotiales</taxon>
        <taxon>Aspergillaceae</taxon>
        <taxon>Aspergillus</taxon>
    </lineage>
</organism>
<evidence type="ECO:0000256" key="2">
    <source>
        <dbReference type="ARBA" id="ARBA00007262"/>
    </source>
</evidence>
<dbReference type="Pfam" id="PF06140">
    <property type="entry name" value="Ifi-6-16"/>
    <property type="match status" value="1"/>
</dbReference>
<evidence type="ECO:0000256" key="3">
    <source>
        <dbReference type="ARBA" id="ARBA00022692"/>
    </source>
</evidence>
<sequence>MPIITHRTFIRTSVKTRSLAISIGAIVSILGFGSLGVVRGSLAAWFQSLMYGGYTPAGGVFAELTSMGVLGGWIVSPFTTGVSGLAMGVLDYARRLVS</sequence>
<evidence type="ECO:0000256" key="5">
    <source>
        <dbReference type="ARBA" id="ARBA00023136"/>
    </source>
</evidence>
<evidence type="ECO:0000313" key="8">
    <source>
        <dbReference type="Proteomes" id="UP000249829"/>
    </source>
</evidence>
<gene>
    <name evidence="7" type="ORF">BO99DRAFT_429690</name>
</gene>
<evidence type="ECO:0000313" key="7">
    <source>
        <dbReference type="EMBL" id="PYI22750.1"/>
    </source>
</evidence>
<dbReference type="InterPro" id="IPR038213">
    <property type="entry name" value="IFI6/IFI27-like_sf"/>
</dbReference>
<keyword evidence="5 6" id="KW-0472">Membrane</keyword>
<comment type="subcellular location">
    <subcellularLocation>
        <location evidence="1">Membrane</location>
        <topology evidence="1">Multi-pass membrane protein</topology>
    </subcellularLocation>
</comment>
<dbReference type="EMBL" id="KZ825109">
    <property type="protein sequence ID" value="PYI22750.1"/>
    <property type="molecule type" value="Genomic_DNA"/>
</dbReference>
<dbReference type="Gene3D" id="6.10.110.10">
    <property type="match status" value="1"/>
</dbReference>
<proteinExistence type="inferred from homology"/>
<evidence type="ECO:0000256" key="6">
    <source>
        <dbReference type="SAM" id="Phobius"/>
    </source>
</evidence>
<reference evidence="7 8" key="1">
    <citation type="submission" date="2018-02" db="EMBL/GenBank/DDBJ databases">
        <title>The genomes of Aspergillus section Nigri reveals drivers in fungal speciation.</title>
        <authorList>
            <consortium name="DOE Joint Genome Institute"/>
            <person name="Vesth T.C."/>
            <person name="Nybo J."/>
            <person name="Theobald S."/>
            <person name="Brandl J."/>
            <person name="Frisvad J.C."/>
            <person name="Nielsen K.F."/>
            <person name="Lyhne E.K."/>
            <person name="Kogle M.E."/>
            <person name="Kuo A."/>
            <person name="Riley R."/>
            <person name="Clum A."/>
            <person name="Nolan M."/>
            <person name="Lipzen A."/>
            <person name="Salamov A."/>
            <person name="Henrissat B."/>
            <person name="Wiebenga A."/>
            <person name="De vries R.P."/>
            <person name="Grigoriev I.V."/>
            <person name="Mortensen U.H."/>
            <person name="Andersen M.R."/>
            <person name="Baker S.E."/>
        </authorList>
    </citation>
    <scope>NUCLEOTIDE SEQUENCE [LARGE SCALE GENOMIC DNA]</scope>
    <source>
        <strain evidence="7 8">CBS 115571</strain>
    </source>
</reference>
<comment type="similarity">
    <text evidence="2">Belongs to the IFI6/IFI27 family.</text>
</comment>
<keyword evidence="8" id="KW-1185">Reference proteome</keyword>
<keyword evidence="4 6" id="KW-1133">Transmembrane helix</keyword>
<dbReference type="InterPro" id="IPR009311">
    <property type="entry name" value="IFI6/IFI27-like"/>
</dbReference>
<accession>A0A2V5I2L9</accession>
<feature type="transmembrane region" description="Helical" evidence="6">
    <location>
        <begin position="21"/>
        <end position="46"/>
    </location>
</feature>
<protein>
    <submittedName>
        <fullName evidence="7">Uncharacterized protein</fullName>
    </submittedName>
</protein>
<dbReference type="GO" id="GO:0016020">
    <property type="term" value="C:membrane"/>
    <property type="evidence" value="ECO:0007669"/>
    <property type="project" value="UniProtKB-SubCell"/>
</dbReference>
<feature type="transmembrane region" description="Helical" evidence="6">
    <location>
        <begin position="66"/>
        <end position="90"/>
    </location>
</feature>